<feature type="transmembrane region" description="Helical" evidence="1">
    <location>
        <begin position="13"/>
        <end position="32"/>
    </location>
</feature>
<sequence length="70" mass="8089">MFYSYKSVLFWKILGNKFFLGGLFGEMLGGYFKEDQKKKRVVVGECEFRVQVNLSSGEPLETDHFCAIIL</sequence>
<dbReference type="AlphaFoldDB" id="A0A2P2N2P6"/>
<keyword evidence="1" id="KW-0812">Transmembrane</keyword>
<name>A0A2P2N2P6_RHIMU</name>
<protein>
    <submittedName>
        <fullName evidence="2">Uncharacterized protein</fullName>
    </submittedName>
</protein>
<keyword evidence="1" id="KW-0472">Membrane</keyword>
<proteinExistence type="predicted"/>
<evidence type="ECO:0000256" key="1">
    <source>
        <dbReference type="SAM" id="Phobius"/>
    </source>
</evidence>
<accession>A0A2P2N2P6</accession>
<keyword evidence="1" id="KW-1133">Transmembrane helix</keyword>
<evidence type="ECO:0000313" key="2">
    <source>
        <dbReference type="EMBL" id="MBX36696.1"/>
    </source>
</evidence>
<reference evidence="2" key="1">
    <citation type="submission" date="2018-02" db="EMBL/GenBank/DDBJ databases">
        <title>Rhizophora mucronata_Transcriptome.</title>
        <authorList>
            <person name="Meera S.P."/>
            <person name="Sreeshan A."/>
            <person name="Augustine A."/>
        </authorList>
    </citation>
    <scope>NUCLEOTIDE SEQUENCE</scope>
    <source>
        <tissue evidence="2">Leaf</tissue>
    </source>
</reference>
<organism evidence="2">
    <name type="scientific">Rhizophora mucronata</name>
    <name type="common">Asiatic mangrove</name>
    <dbReference type="NCBI Taxonomy" id="61149"/>
    <lineage>
        <taxon>Eukaryota</taxon>
        <taxon>Viridiplantae</taxon>
        <taxon>Streptophyta</taxon>
        <taxon>Embryophyta</taxon>
        <taxon>Tracheophyta</taxon>
        <taxon>Spermatophyta</taxon>
        <taxon>Magnoliopsida</taxon>
        <taxon>eudicotyledons</taxon>
        <taxon>Gunneridae</taxon>
        <taxon>Pentapetalae</taxon>
        <taxon>rosids</taxon>
        <taxon>fabids</taxon>
        <taxon>Malpighiales</taxon>
        <taxon>Rhizophoraceae</taxon>
        <taxon>Rhizophora</taxon>
    </lineage>
</organism>
<dbReference type="EMBL" id="GGEC01056212">
    <property type="protein sequence ID" value="MBX36696.1"/>
    <property type="molecule type" value="Transcribed_RNA"/>
</dbReference>